<dbReference type="AlphaFoldDB" id="A0A2S8F079"/>
<dbReference type="InterPro" id="IPR045584">
    <property type="entry name" value="Pilin-like"/>
</dbReference>
<keyword evidence="1" id="KW-0472">Membrane</keyword>
<sequence>MRGKKAFTLVELLVVIAIIGILIALLLPAVQQAREAARRMSCSNNLKQMGLAMHNYASTFSEQLPGCGAGDSDFSPLARMLPYCEQTNVSNLIDFKIPVRNEFGPELWEAAGTPISMYLCPSDPEPVMGTREATGYESEATDQFGSENVPVAGANYFMNKGSGVGGKSETHLSSGPSNGMASFGDEFRLRDVTDGLSNTIVFSESRRRSNHGVVPSTPTAQDNIARASGNSPSAWAEAFENGTSSIDDPAFLSSVSDWSYGRMVSWMRARDVSGVVFPPRFTPNFKAGPDLYVRSGIAYGARSYHTGGVNAGLCDGSVRFVSDSIDREVWWALLTRNGGEVIGEY</sequence>
<reference evidence="3 4" key="1">
    <citation type="submission" date="2018-02" db="EMBL/GenBank/DDBJ databases">
        <title>Comparative genomes isolates from brazilian mangrove.</title>
        <authorList>
            <person name="Araujo J.E."/>
            <person name="Taketani R.G."/>
            <person name="Silva M.C.P."/>
            <person name="Loureco M.V."/>
            <person name="Andreote F.D."/>
        </authorList>
    </citation>
    <scope>NUCLEOTIDE SEQUENCE [LARGE SCALE GENOMIC DNA]</scope>
    <source>
        <strain evidence="3 4">HEX-2 MGV</strain>
    </source>
</reference>
<dbReference type="Gene3D" id="3.30.700.10">
    <property type="entry name" value="Glycoprotein, Type 4 Pilin"/>
    <property type="match status" value="1"/>
</dbReference>
<dbReference type="Pfam" id="PF07596">
    <property type="entry name" value="SBP_bac_10"/>
    <property type="match status" value="1"/>
</dbReference>
<dbReference type="Pfam" id="PF07963">
    <property type="entry name" value="N_methyl"/>
    <property type="match status" value="1"/>
</dbReference>
<dbReference type="EMBL" id="PUIA01000081">
    <property type="protein sequence ID" value="PQO25572.1"/>
    <property type="molecule type" value="Genomic_DNA"/>
</dbReference>
<dbReference type="RefSeq" id="WP_105359066.1">
    <property type="nucleotide sequence ID" value="NZ_PUIA01000081.1"/>
</dbReference>
<feature type="transmembrane region" description="Helical" evidence="1">
    <location>
        <begin position="6"/>
        <end position="30"/>
    </location>
</feature>
<gene>
    <name evidence="3" type="ORF">C5Y96_24890</name>
</gene>
<dbReference type="InterPro" id="IPR027558">
    <property type="entry name" value="Pre_pil_HX9DG_C"/>
</dbReference>
<organism evidence="3 4">
    <name type="scientific">Blastopirellula marina</name>
    <dbReference type="NCBI Taxonomy" id="124"/>
    <lineage>
        <taxon>Bacteria</taxon>
        <taxon>Pseudomonadati</taxon>
        <taxon>Planctomycetota</taxon>
        <taxon>Planctomycetia</taxon>
        <taxon>Pirellulales</taxon>
        <taxon>Pirellulaceae</taxon>
        <taxon>Blastopirellula</taxon>
    </lineage>
</organism>
<dbReference type="NCBIfam" id="TIGR04294">
    <property type="entry name" value="pre_pil_HX9DG"/>
    <property type="match status" value="1"/>
</dbReference>
<dbReference type="PANTHER" id="PTHR30093:SF2">
    <property type="entry name" value="TYPE II SECRETION SYSTEM PROTEIN H"/>
    <property type="match status" value="1"/>
</dbReference>
<accession>A0A2S8F079</accession>
<evidence type="ECO:0000259" key="2">
    <source>
        <dbReference type="Pfam" id="PF07596"/>
    </source>
</evidence>
<comment type="caution">
    <text evidence="3">The sequence shown here is derived from an EMBL/GenBank/DDBJ whole genome shotgun (WGS) entry which is preliminary data.</text>
</comment>
<dbReference type="PANTHER" id="PTHR30093">
    <property type="entry name" value="GENERAL SECRETION PATHWAY PROTEIN G"/>
    <property type="match status" value="1"/>
</dbReference>
<evidence type="ECO:0000256" key="1">
    <source>
        <dbReference type="SAM" id="Phobius"/>
    </source>
</evidence>
<dbReference type="SUPFAM" id="SSF54523">
    <property type="entry name" value="Pili subunits"/>
    <property type="match status" value="1"/>
</dbReference>
<dbReference type="Proteomes" id="UP000240009">
    <property type="component" value="Unassembled WGS sequence"/>
</dbReference>
<name>A0A2S8F079_9BACT</name>
<keyword evidence="1" id="KW-0812">Transmembrane</keyword>
<evidence type="ECO:0000313" key="4">
    <source>
        <dbReference type="Proteomes" id="UP000240009"/>
    </source>
</evidence>
<evidence type="ECO:0000313" key="3">
    <source>
        <dbReference type="EMBL" id="PQO25572.1"/>
    </source>
</evidence>
<feature type="domain" description="DUF1559" evidence="2">
    <location>
        <begin position="31"/>
        <end position="328"/>
    </location>
</feature>
<proteinExistence type="predicted"/>
<dbReference type="InterPro" id="IPR012902">
    <property type="entry name" value="N_methyl_site"/>
</dbReference>
<protein>
    <submittedName>
        <fullName evidence="3">Prepilin-type cleavage/methylation domain-containing protein</fullName>
    </submittedName>
</protein>
<keyword evidence="1" id="KW-1133">Transmembrane helix</keyword>
<dbReference type="InterPro" id="IPR011453">
    <property type="entry name" value="DUF1559"/>
</dbReference>
<dbReference type="NCBIfam" id="TIGR02532">
    <property type="entry name" value="IV_pilin_GFxxxE"/>
    <property type="match status" value="1"/>
</dbReference>